<dbReference type="PANTHER" id="PTHR22726:SF1">
    <property type="entry name" value="METALLOENDOPEPTIDASE OMA1, MITOCHONDRIAL"/>
    <property type="match status" value="1"/>
</dbReference>
<accession>K2JTU1</accession>
<evidence type="ECO:0000256" key="7">
    <source>
        <dbReference type="SAM" id="SignalP"/>
    </source>
</evidence>
<gene>
    <name evidence="9" type="ORF">A10D4_01427</name>
</gene>
<dbReference type="PANTHER" id="PTHR22726">
    <property type="entry name" value="METALLOENDOPEPTIDASE OMA1"/>
    <property type="match status" value="1"/>
</dbReference>
<reference evidence="9 10" key="1">
    <citation type="journal article" date="2012" name="J. Bacteriol.">
        <title>Genome Sequence of Idiomarina xiamenensis Type Strain 10-D-4.</title>
        <authorList>
            <person name="Lai Q."/>
            <person name="Wang L."/>
            <person name="Wang W."/>
            <person name="Shao Z."/>
        </authorList>
    </citation>
    <scope>NUCLEOTIDE SEQUENCE [LARGE SCALE GENOMIC DNA]</scope>
    <source>
        <strain evidence="9 10">10-D-4</strain>
    </source>
</reference>
<dbReference type="InterPro" id="IPR001915">
    <property type="entry name" value="Peptidase_M48"/>
</dbReference>
<evidence type="ECO:0000313" key="9">
    <source>
        <dbReference type="EMBL" id="EKE86861.1"/>
    </source>
</evidence>
<comment type="caution">
    <text evidence="9">The sequence shown here is derived from an EMBL/GenBank/DDBJ whole genome shotgun (WGS) entry which is preliminary data.</text>
</comment>
<dbReference type="MEROPS" id="M48.023"/>
<feature type="domain" description="Peptidase M48" evidence="8">
    <location>
        <begin position="69"/>
        <end position="257"/>
    </location>
</feature>
<dbReference type="CDD" id="cd07333">
    <property type="entry name" value="M48C_bepA_like"/>
    <property type="match status" value="1"/>
</dbReference>
<dbReference type="RefSeq" id="WP_008487253.1">
    <property type="nucleotide sequence ID" value="NZ_AMRG01000002.1"/>
</dbReference>
<proteinExistence type="inferred from homology"/>
<dbReference type="EMBL" id="AMRG01000002">
    <property type="protein sequence ID" value="EKE86861.1"/>
    <property type="molecule type" value="Genomic_DNA"/>
</dbReference>
<evidence type="ECO:0000256" key="4">
    <source>
        <dbReference type="ARBA" id="ARBA00022833"/>
    </source>
</evidence>
<keyword evidence="4 6" id="KW-0862">Zinc</keyword>
<dbReference type="eggNOG" id="COG4783">
    <property type="taxonomic scope" value="Bacteria"/>
</dbReference>
<comment type="cofactor">
    <cofactor evidence="6">
        <name>Zn(2+)</name>
        <dbReference type="ChEBI" id="CHEBI:29105"/>
    </cofactor>
    <text evidence="6">Binds 1 zinc ion per subunit.</text>
</comment>
<feature type="signal peptide" evidence="7">
    <location>
        <begin position="1"/>
        <end position="21"/>
    </location>
</feature>
<name>K2JTU1_9GAMM</name>
<dbReference type="GO" id="GO:0016020">
    <property type="term" value="C:membrane"/>
    <property type="evidence" value="ECO:0007669"/>
    <property type="project" value="TreeGrafter"/>
</dbReference>
<evidence type="ECO:0000256" key="2">
    <source>
        <dbReference type="ARBA" id="ARBA00022723"/>
    </source>
</evidence>
<keyword evidence="1 6" id="KW-0645">Protease</keyword>
<evidence type="ECO:0000313" key="10">
    <source>
        <dbReference type="Proteomes" id="UP000014115"/>
    </source>
</evidence>
<comment type="similarity">
    <text evidence="6">Belongs to the peptidase M48 family.</text>
</comment>
<evidence type="ECO:0000259" key="8">
    <source>
        <dbReference type="Pfam" id="PF01435"/>
    </source>
</evidence>
<dbReference type="Pfam" id="PF01435">
    <property type="entry name" value="Peptidase_M48"/>
    <property type="match status" value="1"/>
</dbReference>
<keyword evidence="5 6" id="KW-0482">Metalloprotease</keyword>
<evidence type="ECO:0000256" key="1">
    <source>
        <dbReference type="ARBA" id="ARBA00022670"/>
    </source>
</evidence>
<keyword evidence="7" id="KW-0732">Signal</keyword>
<keyword evidence="2" id="KW-0479">Metal-binding</keyword>
<dbReference type="Proteomes" id="UP000014115">
    <property type="component" value="Unassembled WGS sequence"/>
</dbReference>
<dbReference type="GO" id="GO:0046872">
    <property type="term" value="F:metal ion binding"/>
    <property type="evidence" value="ECO:0007669"/>
    <property type="project" value="UniProtKB-KW"/>
</dbReference>
<evidence type="ECO:0000256" key="6">
    <source>
        <dbReference type="RuleBase" id="RU003983"/>
    </source>
</evidence>
<dbReference type="STRING" id="740709.A10D4_01427"/>
<protein>
    <submittedName>
        <fullName evidence="9">Zn-dependent HtpX-like protease</fullName>
    </submittedName>
</protein>
<evidence type="ECO:0000256" key="5">
    <source>
        <dbReference type="ARBA" id="ARBA00023049"/>
    </source>
</evidence>
<dbReference type="InterPro" id="IPR051156">
    <property type="entry name" value="Mito/Outer_Membr_Metalloprot"/>
</dbReference>
<evidence type="ECO:0000256" key="3">
    <source>
        <dbReference type="ARBA" id="ARBA00022801"/>
    </source>
</evidence>
<dbReference type="PATRIC" id="fig|740709.3.peg.286"/>
<keyword evidence="10" id="KW-1185">Reference proteome</keyword>
<feature type="chain" id="PRO_5003859451" evidence="7">
    <location>
        <begin position="22"/>
        <end position="299"/>
    </location>
</feature>
<sequence length="299" mass="32871">MNAVKSLLLAISVTFTVAASAQNFQQNQNRLPEIGTAGGAIMSIDRERLIGDFYMRQIRATAPLISDPALDEYIADMGNRMVRHADGVRFPFSFFWINNNDINAFAFLGGHVGVHTGLILEAQNESELAAVIGHEIAHVTQRHMVRNIEQQSQNSGLTLASVLGALLLGIANPELGSAALTATMAGNQQSVINYTRLYEQEADRVGMTILSNAGFDPRGAPNFFGRLADRYRYSTKMPEMLMTHPVTESRIADTRARAQMLPHPNSPPSLKFALAKARVQARYGGVDADTFRRRLDVSR</sequence>
<dbReference type="Gene3D" id="3.30.2010.10">
    <property type="entry name" value="Metalloproteases ('zincins'), catalytic domain"/>
    <property type="match status" value="1"/>
</dbReference>
<organism evidence="9 10">
    <name type="scientific">Idiomarina xiamenensis 10-D-4</name>
    <dbReference type="NCBI Taxonomy" id="740709"/>
    <lineage>
        <taxon>Bacteria</taxon>
        <taxon>Pseudomonadati</taxon>
        <taxon>Pseudomonadota</taxon>
        <taxon>Gammaproteobacteria</taxon>
        <taxon>Alteromonadales</taxon>
        <taxon>Idiomarinaceae</taxon>
        <taxon>Idiomarina</taxon>
    </lineage>
</organism>
<dbReference type="GO" id="GO:0051603">
    <property type="term" value="P:proteolysis involved in protein catabolic process"/>
    <property type="evidence" value="ECO:0007669"/>
    <property type="project" value="TreeGrafter"/>
</dbReference>
<dbReference type="GO" id="GO:0004222">
    <property type="term" value="F:metalloendopeptidase activity"/>
    <property type="evidence" value="ECO:0007669"/>
    <property type="project" value="InterPro"/>
</dbReference>
<dbReference type="AlphaFoldDB" id="K2JTU1"/>
<keyword evidence="3 6" id="KW-0378">Hydrolase</keyword>